<organism evidence="2 4">
    <name type="scientific">Natrinema thermotolerans</name>
    <dbReference type="NCBI Taxonomy" id="121872"/>
    <lineage>
        <taxon>Archaea</taxon>
        <taxon>Methanobacteriati</taxon>
        <taxon>Methanobacteriota</taxon>
        <taxon>Stenosarchaea group</taxon>
        <taxon>Halobacteria</taxon>
        <taxon>Halobacteriales</taxon>
        <taxon>Natrialbaceae</taxon>
        <taxon>Natrinema</taxon>
    </lineage>
</organism>
<gene>
    <name evidence="3" type="ORF">NP511_01925</name>
    <name evidence="2" type="ORF">NP511_20640</name>
</gene>
<dbReference type="RefSeq" id="WP_049964185.1">
    <property type="nucleotide sequence ID" value="NZ_CP101873.1"/>
</dbReference>
<dbReference type="AlphaFoldDB" id="A0AAF0PFJ2"/>
<dbReference type="Pfam" id="PF10069">
    <property type="entry name" value="DICT"/>
    <property type="match status" value="1"/>
</dbReference>
<protein>
    <submittedName>
        <fullName evidence="2">Histidine kinase</fullName>
    </submittedName>
</protein>
<evidence type="ECO:0000313" key="2">
    <source>
        <dbReference type="EMBL" id="WMT07768.1"/>
    </source>
</evidence>
<proteinExistence type="predicted"/>
<dbReference type="GeneID" id="39864873"/>
<name>A0AAF0PFJ2_9EURY</name>
<dbReference type="GeneID" id="84216402"/>
<feature type="domain" description="DICT" evidence="1">
    <location>
        <begin position="113"/>
        <end position="212"/>
    </location>
</feature>
<reference evidence="2 4" key="1">
    <citation type="submission" date="2022-07" db="EMBL/GenBank/DDBJ databases">
        <title>Two temperate virus in Haloterrigena jeotgali A29.</title>
        <authorList>
            <person name="Deng X."/>
        </authorList>
    </citation>
    <scope>NUCLEOTIDE SEQUENCE [LARGE SCALE GENOMIC DNA]</scope>
    <source>
        <strain evidence="2 4">A29</strain>
    </source>
</reference>
<dbReference type="EMBL" id="CP101873">
    <property type="protein sequence ID" value="WMT08400.1"/>
    <property type="molecule type" value="Genomic_DNA"/>
</dbReference>
<dbReference type="PIRSF" id="PIRSF030471">
    <property type="entry name" value="STR_Vng0742h_prd"/>
    <property type="match status" value="1"/>
</dbReference>
<dbReference type="Proteomes" id="UP001224926">
    <property type="component" value="Chromosome"/>
</dbReference>
<sequence>MTMRSLRDAFEAVDQRYKTLDIYTDDESVVTALRRGFETRTAEVTHRPLGLLDGTGFVIVRDAEGAFRGALGLEGFEAILSPTDHPPWELADAGPDPAHLFDFLENTLFASATREQLLATSREIEERAWRVGAGRLYAGFQRPAALRAQTGVYERFGARDSIDVTVFLAGEWPTPLEGVSVVTGSGELGAFWFVVFDGGEDGRHCGALVAEERDPGEYAGFWTFEPSIVRELIDYLETSYDA</sequence>
<dbReference type="InterPro" id="IPR019278">
    <property type="entry name" value="DICT_dom"/>
</dbReference>
<dbReference type="GO" id="GO:0016301">
    <property type="term" value="F:kinase activity"/>
    <property type="evidence" value="ECO:0007669"/>
    <property type="project" value="UniProtKB-KW"/>
</dbReference>
<keyword evidence="2" id="KW-0808">Transferase</keyword>
<keyword evidence="2" id="KW-0418">Kinase</keyword>
<evidence type="ECO:0000259" key="1">
    <source>
        <dbReference type="Pfam" id="PF10069"/>
    </source>
</evidence>
<dbReference type="EMBL" id="CP101873">
    <property type="protein sequence ID" value="WMT07768.1"/>
    <property type="molecule type" value="Genomic_DNA"/>
</dbReference>
<evidence type="ECO:0000313" key="3">
    <source>
        <dbReference type="EMBL" id="WMT08400.1"/>
    </source>
</evidence>
<keyword evidence="4" id="KW-1185">Reference proteome</keyword>
<evidence type="ECO:0000313" key="4">
    <source>
        <dbReference type="Proteomes" id="UP001224926"/>
    </source>
</evidence>
<dbReference type="InterPro" id="IPR016954">
    <property type="entry name" value="Uncharacterised_Vng0742h"/>
</dbReference>
<accession>A0AAF0PFJ2</accession>